<sequence>MTATGRRWPAHCFASARKEGAMESPTSGVGSSLVAFLSSSLMIISSAIKPEIQIFIVRSYKCYLLSAADSLRMHGNALMCLRLSLSVGNHLFLVW</sequence>
<dbReference type="EMBL" id="GBRH01225219">
    <property type="protein sequence ID" value="JAD72676.1"/>
    <property type="molecule type" value="Transcribed_RNA"/>
</dbReference>
<evidence type="ECO:0000313" key="1">
    <source>
        <dbReference type="EMBL" id="JAD72676.1"/>
    </source>
</evidence>
<dbReference type="AlphaFoldDB" id="A0A0A9CAT8"/>
<organism evidence="1">
    <name type="scientific">Arundo donax</name>
    <name type="common">Giant reed</name>
    <name type="synonym">Donax arundinaceus</name>
    <dbReference type="NCBI Taxonomy" id="35708"/>
    <lineage>
        <taxon>Eukaryota</taxon>
        <taxon>Viridiplantae</taxon>
        <taxon>Streptophyta</taxon>
        <taxon>Embryophyta</taxon>
        <taxon>Tracheophyta</taxon>
        <taxon>Spermatophyta</taxon>
        <taxon>Magnoliopsida</taxon>
        <taxon>Liliopsida</taxon>
        <taxon>Poales</taxon>
        <taxon>Poaceae</taxon>
        <taxon>PACMAD clade</taxon>
        <taxon>Arundinoideae</taxon>
        <taxon>Arundineae</taxon>
        <taxon>Arundo</taxon>
    </lineage>
</organism>
<name>A0A0A9CAT8_ARUDO</name>
<accession>A0A0A9CAT8</accession>
<proteinExistence type="predicted"/>
<reference evidence="1" key="1">
    <citation type="submission" date="2014-09" db="EMBL/GenBank/DDBJ databases">
        <authorList>
            <person name="Magalhaes I.L.F."/>
            <person name="Oliveira U."/>
            <person name="Santos F.R."/>
            <person name="Vidigal T.H.D.A."/>
            <person name="Brescovit A.D."/>
            <person name="Santos A.J."/>
        </authorList>
    </citation>
    <scope>NUCLEOTIDE SEQUENCE</scope>
    <source>
        <tissue evidence="1">Shoot tissue taken approximately 20 cm above the soil surface</tissue>
    </source>
</reference>
<protein>
    <submittedName>
        <fullName evidence="1">Uncharacterized protein</fullName>
    </submittedName>
</protein>
<reference evidence="1" key="2">
    <citation type="journal article" date="2015" name="Data Brief">
        <title>Shoot transcriptome of the giant reed, Arundo donax.</title>
        <authorList>
            <person name="Barrero R.A."/>
            <person name="Guerrero F.D."/>
            <person name="Moolhuijzen P."/>
            <person name="Goolsby J.A."/>
            <person name="Tidwell J."/>
            <person name="Bellgard S.E."/>
            <person name="Bellgard M.I."/>
        </authorList>
    </citation>
    <scope>NUCLEOTIDE SEQUENCE</scope>
    <source>
        <tissue evidence="1">Shoot tissue taken approximately 20 cm above the soil surface</tissue>
    </source>
</reference>